<keyword evidence="6" id="KW-1185">Reference proteome</keyword>
<reference evidence="7" key="1">
    <citation type="submission" date="2025-08" db="UniProtKB">
        <authorList>
            <consortium name="RefSeq"/>
        </authorList>
    </citation>
    <scope>IDENTIFICATION</scope>
    <source>
        <tissue evidence="7">Whole organism</tissue>
    </source>
</reference>
<dbReference type="OrthoDB" id="641149at2759"/>
<dbReference type="InterPro" id="IPR029063">
    <property type="entry name" value="SAM-dependent_MTases_sf"/>
</dbReference>
<dbReference type="Gene3D" id="2.20.70.90">
    <property type="match status" value="1"/>
</dbReference>
<evidence type="ECO:0000313" key="6">
    <source>
        <dbReference type="Proteomes" id="UP000504606"/>
    </source>
</evidence>
<dbReference type="AlphaFoldDB" id="A0A6J1TFI8"/>
<keyword evidence="4" id="KW-0949">S-adenosyl-L-methionine</keyword>
<dbReference type="Proteomes" id="UP000504606">
    <property type="component" value="Unplaced"/>
</dbReference>
<keyword evidence="3" id="KW-0808">Transferase</keyword>
<dbReference type="KEGG" id="foc:113214445"/>
<dbReference type="GO" id="GO:0032259">
    <property type="term" value="P:methylation"/>
    <property type="evidence" value="ECO:0007669"/>
    <property type="project" value="UniProtKB-KW"/>
</dbReference>
<gene>
    <name evidence="7" type="primary">LOC113214445</name>
</gene>
<dbReference type="PANTHER" id="PTHR23068">
    <property type="entry name" value="DNA CYTOSINE-5- -METHYLTRANSFERASE 3-RELATED"/>
    <property type="match status" value="1"/>
</dbReference>
<dbReference type="PANTHER" id="PTHR23068:SF25">
    <property type="entry name" value="DNA (CYTOSINE-5)-METHYLTRANSFERASE DRM2"/>
    <property type="match status" value="1"/>
</dbReference>
<proteinExistence type="predicted"/>
<evidence type="ECO:0000256" key="4">
    <source>
        <dbReference type="ARBA" id="ARBA00022691"/>
    </source>
</evidence>
<evidence type="ECO:0000256" key="2">
    <source>
        <dbReference type="ARBA" id="ARBA00022603"/>
    </source>
</evidence>
<sequence>MGRRRGVRRCLTKAPKGTRWYGAKKKGRQQKGVTPDSPIREQEEDGFRGFETSGPMQGDRPLLNCISLFDGISAAYVALTALGIRVGQYFTSEICEPCRRVQERHVPFGVQLGCIEQLTEDVLDSIQVPIHLCIGGSPCASLSRVNPARQGLHSGTGKLFFDFIRVKNYLLRRAEREGYPFYWCFENTKHLDAAVLSEMNRHLRESPVAVCSSEFSAMKRPRYFWGNLKSLSTPRVPGKCCLVLDDFLDHGRTALVKTLGTLTTNQESQRGPGGQLPVSERGVPSYLSITEIERLFGFPAHYTDTGLTSNSTRRAILGRSFCVPVVKVLLEELRLVFQINE</sequence>
<evidence type="ECO:0000256" key="5">
    <source>
        <dbReference type="SAM" id="MobiDB-lite"/>
    </source>
</evidence>
<feature type="compositionally biased region" description="Basic and acidic residues" evidence="5">
    <location>
        <begin position="38"/>
        <end position="48"/>
    </location>
</feature>
<organism evidence="6 7">
    <name type="scientific">Frankliniella occidentalis</name>
    <name type="common">Western flower thrips</name>
    <name type="synonym">Euthrips occidentalis</name>
    <dbReference type="NCBI Taxonomy" id="133901"/>
    <lineage>
        <taxon>Eukaryota</taxon>
        <taxon>Metazoa</taxon>
        <taxon>Ecdysozoa</taxon>
        <taxon>Arthropoda</taxon>
        <taxon>Hexapoda</taxon>
        <taxon>Insecta</taxon>
        <taxon>Pterygota</taxon>
        <taxon>Neoptera</taxon>
        <taxon>Paraneoptera</taxon>
        <taxon>Thysanoptera</taxon>
        <taxon>Terebrantia</taxon>
        <taxon>Thripoidea</taxon>
        <taxon>Thripidae</taxon>
        <taxon>Frankliniella</taxon>
    </lineage>
</organism>
<dbReference type="InterPro" id="IPR001525">
    <property type="entry name" value="C5_MeTfrase"/>
</dbReference>
<dbReference type="GO" id="GO:0005634">
    <property type="term" value="C:nucleus"/>
    <property type="evidence" value="ECO:0007669"/>
    <property type="project" value="TreeGrafter"/>
</dbReference>
<dbReference type="RefSeq" id="XP_026289591.1">
    <property type="nucleotide sequence ID" value="XM_026433806.2"/>
</dbReference>
<dbReference type="GO" id="GO:0003886">
    <property type="term" value="F:DNA (cytosine-5-)-methyltransferase activity"/>
    <property type="evidence" value="ECO:0007669"/>
    <property type="project" value="UniProtKB-EC"/>
</dbReference>
<evidence type="ECO:0000256" key="1">
    <source>
        <dbReference type="ARBA" id="ARBA00011975"/>
    </source>
</evidence>
<dbReference type="InterPro" id="IPR050390">
    <property type="entry name" value="C5-Methyltransferase"/>
</dbReference>
<dbReference type="GeneID" id="113214445"/>
<name>A0A6J1TFI8_FRAOC</name>
<dbReference type="Pfam" id="PF00145">
    <property type="entry name" value="DNA_methylase"/>
    <property type="match status" value="1"/>
</dbReference>
<evidence type="ECO:0000256" key="3">
    <source>
        <dbReference type="ARBA" id="ARBA00022679"/>
    </source>
</evidence>
<protein>
    <recommendedName>
        <fullName evidence="1">DNA (cytosine-5-)-methyltransferase</fullName>
        <ecNumber evidence="1">2.1.1.37</ecNumber>
    </recommendedName>
</protein>
<dbReference type="EC" id="2.1.1.37" evidence="1"/>
<dbReference type="SUPFAM" id="SSF53335">
    <property type="entry name" value="S-adenosyl-L-methionine-dependent methyltransferases"/>
    <property type="match status" value="1"/>
</dbReference>
<keyword evidence="2" id="KW-0489">Methyltransferase</keyword>
<dbReference type="Gene3D" id="3.40.50.150">
    <property type="entry name" value="Vaccinia Virus protein VP39"/>
    <property type="match status" value="1"/>
</dbReference>
<feature type="region of interest" description="Disordered" evidence="5">
    <location>
        <begin position="21"/>
        <end position="55"/>
    </location>
</feature>
<accession>A0A6J1TFI8</accession>
<evidence type="ECO:0000313" key="7">
    <source>
        <dbReference type="RefSeq" id="XP_026289591.1"/>
    </source>
</evidence>